<protein>
    <submittedName>
        <fullName evidence="2">Uncharacterized protein</fullName>
    </submittedName>
</protein>
<reference evidence="2 3" key="1">
    <citation type="submission" date="2016-10" db="EMBL/GenBank/DDBJ databases">
        <authorList>
            <person name="de Groot N.N."/>
        </authorList>
    </citation>
    <scope>NUCLEOTIDE SEQUENCE [LARGE SCALE GENOMIC DNA]</scope>
    <source>
        <strain evidence="2 3">DSM 23399</strain>
    </source>
</reference>
<keyword evidence="3" id="KW-1185">Reference proteome</keyword>
<dbReference type="Proteomes" id="UP000198790">
    <property type="component" value="Unassembled WGS sequence"/>
</dbReference>
<gene>
    <name evidence="2" type="ORF">SAMN04489723_107201</name>
</gene>
<organism evidence="2 3">
    <name type="scientific">Algoriphagus aquimarinus</name>
    <dbReference type="NCBI Taxonomy" id="237018"/>
    <lineage>
        <taxon>Bacteria</taxon>
        <taxon>Pseudomonadati</taxon>
        <taxon>Bacteroidota</taxon>
        <taxon>Cytophagia</taxon>
        <taxon>Cytophagales</taxon>
        <taxon>Cyclobacteriaceae</taxon>
        <taxon>Algoriphagus</taxon>
    </lineage>
</organism>
<evidence type="ECO:0000313" key="2">
    <source>
        <dbReference type="EMBL" id="SFB33330.1"/>
    </source>
</evidence>
<keyword evidence="1" id="KW-0472">Membrane</keyword>
<proteinExistence type="predicted"/>
<dbReference type="AlphaFoldDB" id="A0A1I1AA30"/>
<evidence type="ECO:0000313" key="3">
    <source>
        <dbReference type="Proteomes" id="UP000198790"/>
    </source>
</evidence>
<feature type="transmembrane region" description="Helical" evidence="1">
    <location>
        <begin position="6"/>
        <end position="23"/>
    </location>
</feature>
<evidence type="ECO:0000256" key="1">
    <source>
        <dbReference type="SAM" id="Phobius"/>
    </source>
</evidence>
<accession>A0A1I1AA30</accession>
<dbReference type="STRING" id="237018.SAMN04489723_107201"/>
<dbReference type="RefSeq" id="WP_092897452.1">
    <property type="nucleotide sequence ID" value="NZ_FOKK01000007.1"/>
</dbReference>
<dbReference type="OrthoDB" id="1449389at2"/>
<keyword evidence="1" id="KW-1133">Transmembrane helix</keyword>
<dbReference type="EMBL" id="FOKK01000007">
    <property type="protein sequence ID" value="SFB33330.1"/>
    <property type="molecule type" value="Genomic_DNA"/>
</dbReference>
<sequence length="157" mass="17651">MNTYLIIGTIVLIGVVILCSFYTSPKAKKSNIEESKIEEKASGIQQEKRVLKLTVTSGFGGEEKTISDNANSEIIIEKMKSTNWKKFHVVQLEDISSKGFKALHVSGSFEDGLASGLVTDDDHILMTKSIETVDQMIEILLDFLKGEDIWRNKYKYE</sequence>
<name>A0A1I1AA30_9BACT</name>
<keyword evidence="1" id="KW-0812">Transmembrane</keyword>